<accession>A0A7Y9XTB7</accession>
<gene>
    <name evidence="2" type="ORF">FHS75_000402</name>
</gene>
<reference evidence="2 3" key="1">
    <citation type="submission" date="2020-07" db="EMBL/GenBank/DDBJ databases">
        <title>Genomic Encyclopedia of Type Strains, Phase IV (KMG-IV): sequencing the most valuable type-strain genomes for metagenomic binning, comparative biology and taxonomic classification.</title>
        <authorList>
            <person name="Goeker M."/>
        </authorList>
    </citation>
    <scope>NUCLEOTIDE SEQUENCE [LARGE SCALE GENOMIC DNA]</scope>
    <source>
        <strain evidence="2 3">DSM 29043</strain>
    </source>
</reference>
<feature type="transmembrane region" description="Helical" evidence="1">
    <location>
        <begin position="127"/>
        <end position="146"/>
    </location>
</feature>
<proteinExistence type="predicted"/>
<dbReference type="AlphaFoldDB" id="A0A7Y9XTB7"/>
<dbReference type="Proteomes" id="UP000522081">
    <property type="component" value="Unassembled WGS sequence"/>
</dbReference>
<comment type="caution">
    <text evidence="2">The sequence shown here is derived from an EMBL/GenBank/DDBJ whole genome shotgun (WGS) entry which is preliminary data.</text>
</comment>
<evidence type="ECO:0000313" key="3">
    <source>
        <dbReference type="Proteomes" id="UP000522081"/>
    </source>
</evidence>
<evidence type="ECO:0000313" key="2">
    <source>
        <dbReference type="EMBL" id="NYH94097.1"/>
    </source>
</evidence>
<keyword evidence="1" id="KW-0812">Transmembrane</keyword>
<keyword evidence="1" id="KW-1133">Transmembrane helix</keyword>
<dbReference type="RefSeq" id="WP_179406049.1">
    <property type="nucleotide sequence ID" value="NZ_BMGF01000001.1"/>
</dbReference>
<protein>
    <submittedName>
        <fullName evidence="2">Uncharacterized protein</fullName>
    </submittedName>
</protein>
<evidence type="ECO:0000256" key="1">
    <source>
        <dbReference type="SAM" id="Phobius"/>
    </source>
</evidence>
<keyword evidence="1" id="KW-0472">Membrane</keyword>
<sequence>MAKEEEVYVLSEDSMVRLWLTEKLASGRMTQAQADKFWSDYGRGGSRFLASYFAAAGDIATLTKLANDLGTPLGRVYFKRYGGKLHVVFKGRPGLRKVLTGTKYSVKNAKVVKFGIGKAGVKAASKGGAFISIFLLTAWNIADYVLNDRATLGQLLGTIATDITKVAVSAGVGAMAGAAAVGTVIGTFALGPLIVAVAVGIGVAVVLDALDAKYKWTESLSKAIDEYSEKARQAAERAKQGAIDRFEDGVRNLANGLIDLAVDSLSRYARRKVDELWRRMPLPRL</sequence>
<feature type="transmembrane region" description="Helical" evidence="1">
    <location>
        <begin position="191"/>
        <end position="210"/>
    </location>
</feature>
<keyword evidence="3" id="KW-1185">Reference proteome</keyword>
<organism evidence="2 3">
    <name type="scientific">Novosphingobium marinum</name>
    <dbReference type="NCBI Taxonomy" id="1514948"/>
    <lineage>
        <taxon>Bacteria</taxon>
        <taxon>Pseudomonadati</taxon>
        <taxon>Pseudomonadota</taxon>
        <taxon>Alphaproteobacteria</taxon>
        <taxon>Sphingomonadales</taxon>
        <taxon>Sphingomonadaceae</taxon>
        <taxon>Novosphingobium</taxon>
    </lineage>
</organism>
<dbReference type="EMBL" id="JACBZF010000001">
    <property type="protein sequence ID" value="NYH94097.1"/>
    <property type="molecule type" value="Genomic_DNA"/>
</dbReference>
<name>A0A7Y9XTB7_9SPHN</name>